<proteinExistence type="predicted"/>
<dbReference type="Pfam" id="PF22278">
    <property type="entry name" value="DUF6958"/>
    <property type="match status" value="1"/>
</dbReference>
<organism evidence="1 2">
    <name type="scientific">Hoeflea algicola</name>
    <dbReference type="NCBI Taxonomy" id="2983763"/>
    <lineage>
        <taxon>Bacteria</taxon>
        <taxon>Pseudomonadati</taxon>
        <taxon>Pseudomonadota</taxon>
        <taxon>Alphaproteobacteria</taxon>
        <taxon>Hyphomicrobiales</taxon>
        <taxon>Rhizobiaceae</taxon>
        <taxon>Hoeflea</taxon>
    </lineage>
</organism>
<sequence length="101" mass="11017">MDKITVENVNQPGKSSRVDATKYLAMCEAIETVLKNADTPMTYAQIKQAILPILPQQLFPAGATAGWWIKVVQLDLEAKGNLARTSYKPLRFHLTGSGAGD</sequence>
<accession>A0ABT3ZFG5</accession>
<evidence type="ECO:0000313" key="2">
    <source>
        <dbReference type="Proteomes" id="UP001073227"/>
    </source>
</evidence>
<keyword evidence="2" id="KW-1185">Reference proteome</keyword>
<evidence type="ECO:0000313" key="1">
    <source>
        <dbReference type="EMBL" id="MCY0150524.1"/>
    </source>
</evidence>
<reference evidence="1" key="1">
    <citation type="submission" date="2022-10" db="EMBL/GenBank/DDBJ databases">
        <title>Hoeflea sp. G2-23, isolated from marine algae.</title>
        <authorList>
            <person name="Kristyanto S."/>
            <person name="Kim J.M."/>
            <person name="Jeon C.O."/>
        </authorList>
    </citation>
    <scope>NUCLEOTIDE SEQUENCE</scope>
    <source>
        <strain evidence="1">G2-23</strain>
    </source>
</reference>
<name>A0ABT3ZFG5_9HYPH</name>
<dbReference type="RefSeq" id="WP_267655956.1">
    <property type="nucleotide sequence ID" value="NZ_JAOVZR010000001.1"/>
</dbReference>
<dbReference type="Proteomes" id="UP001073227">
    <property type="component" value="Unassembled WGS sequence"/>
</dbReference>
<dbReference type="EMBL" id="JAOVZR010000001">
    <property type="protein sequence ID" value="MCY0150524.1"/>
    <property type="molecule type" value="Genomic_DNA"/>
</dbReference>
<comment type="caution">
    <text evidence="1">The sequence shown here is derived from an EMBL/GenBank/DDBJ whole genome shotgun (WGS) entry which is preliminary data.</text>
</comment>
<gene>
    <name evidence="1" type="ORF">OEG84_23165</name>
</gene>
<protein>
    <submittedName>
        <fullName evidence="1">Uncharacterized protein</fullName>
    </submittedName>
</protein>
<dbReference type="InterPro" id="IPR054233">
    <property type="entry name" value="DUF6958"/>
</dbReference>